<dbReference type="InterPro" id="IPR000086">
    <property type="entry name" value="NUDIX_hydrolase_dom"/>
</dbReference>
<evidence type="ECO:0000313" key="8">
    <source>
        <dbReference type="EMBL" id="OEJ96917.1"/>
    </source>
</evidence>
<dbReference type="PANTHER" id="PTHR10885:SF0">
    <property type="entry name" value="ISOPENTENYL-DIPHOSPHATE DELTA-ISOMERASE"/>
    <property type="match status" value="1"/>
</dbReference>
<dbReference type="PANTHER" id="PTHR10885">
    <property type="entry name" value="ISOPENTENYL-DIPHOSPHATE DELTA-ISOMERASE"/>
    <property type="match status" value="1"/>
</dbReference>
<evidence type="ECO:0000256" key="6">
    <source>
        <dbReference type="PIRSR" id="PIRSR017340-1"/>
    </source>
</evidence>
<evidence type="ECO:0000259" key="7">
    <source>
        <dbReference type="PROSITE" id="PS51462"/>
    </source>
</evidence>
<sequence length="187" mass="20993">MNASPAEEILDIVDEQDEVVGRLPRGEVYARGLRHRCAFVLVRDRADRIFVHRRTASKLLFPSQYDMFVGGVVGAGESYDAAALREAEEELGVSGLDQPVPVLSFLYDDGPGGRGSWWSRVYEVRCDLPVSPQVEEVAWHAFLTEEELERRLGEWTWVPDGLAAWERLRVVRELGAGEPGRSVRRGA</sequence>
<dbReference type="InterPro" id="IPR015797">
    <property type="entry name" value="NUDIX_hydrolase-like_dom_sf"/>
</dbReference>
<accession>A0A1D3DX67</accession>
<keyword evidence="3 6" id="KW-0479">Metal-binding</keyword>
<dbReference type="OrthoDB" id="67499at2"/>
<evidence type="ECO:0000256" key="1">
    <source>
        <dbReference type="ARBA" id="ARBA00001946"/>
    </source>
</evidence>
<keyword evidence="4 8" id="KW-0378">Hydrolase</keyword>
<dbReference type="InterPro" id="IPR024195">
    <property type="entry name" value="NUDIX_hydrolase_YfcD_pred"/>
</dbReference>
<name>A0A1D3DX67_9ACTN</name>
<comment type="caution">
    <text evidence="8">The sequence shown here is derived from an EMBL/GenBank/DDBJ whole genome shotgun (WGS) entry which is preliminary data.</text>
</comment>
<evidence type="ECO:0000256" key="5">
    <source>
        <dbReference type="ARBA" id="ARBA00022842"/>
    </source>
</evidence>
<keyword evidence="5 6" id="KW-0460">Magnesium</keyword>
<dbReference type="PROSITE" id="PS00893">
    <property type="entry name" value="NUDIX_BOX"/>
    <property type="match status" value="1"/>
</dbReference>
<dbReference type="GO" id="GO:0046872">
    <property type="term" value="F:metal ion binding"/>
    <property type="evidence" value="ECO:0007669"/>
    <property type="project" value="UniProtKB-KW"/>
</dbReference>
<evidence type="ECO:0000256" key="4">
    <source>
        <dbReference type="ARBA" id="ARBA00022801"/>
    </source>
</evidence>
<dbReference type="GO" id="GO:0016817">
    <property type="term" value="F:hydrolase activity, acting on acid anhydrides"/>
    <property type="evidence" value="ECO:0007669"/>
    <property type="project" value="InterPro"/>
</dbReference>
<dbReference type="RefSeq" id="WP_023589476.1">
    <property type="nucleotide sequence ID" value="NZ_ASHX02000001.1"/>
</dbReference>
<comment type="cofactor">
    <cofactor evidence="1">
        <name>Mg(2+)</name>
        <dbReference type="ChEBI" id="CHEBI:18420"/>
    </cofactor>
</comment>
<feature type="domain" description="Nudix hydrolase" evidence="7">
    <location>
        <begin position="33"/>
        <end position="175"/>
    </location>
</feature>
<dbReference type="PROSITE" id="PS51462">
    <property type="entry name" value="NUDIX"/>
    <property type="match status" value="1"/>
</dbReference>
<evidence type="ECO:0000313" key="9">
    <source>
        <dbReference type="Proteomes" id="UP000095329"/>
    </source>
</evidence>
<organism evidence="8 9">
    <name type="scientific">Streptomyces thermolilacinus SPC6</name>
    <dbReference type="NCBI Taxonomy" id="1306406"/>
    <lineage>
        <taxon>Bacteria</taxon>
        <taxon>Bacillati</taxon>
        <taxon>Actinomycetota</taxon>
        <taxon>Actinomycetes</taxon>
        <taxon>Kitasatosporales</taxon>
        <taxon>Streptomycetaceae</taxon>
        <taxon>Streptomyces</taxon>
    </lineage>
</organism>
<dbReference type="EMBL" id="ASHX02000001">
    <property type="protein sequence ID" value="OEJ96917.1"/>
    <property type="molecule type" value="Genomic_DNA"/>
</dbReference>
<proteinExistence type="inferred from homology"/>
<dbReference type="InterPro" id="IPR020084">
    <property type="entry name" value="NUDIX_hydrolase_CS"/>
</dbReference>
<dbReference type="eggNOG" id="COG1443">
    <property type="taxonomic scope" value="Bacteria"/>
</dbReference>
<protein>
    <submittedName>
        <fullName evidence="8">NUDIX hydrolase</fullName>
    </submittedName>
</protein>
<dbReference type="AlphaFoldDB" id="A0A1D3DX67"/>
<comment type="similarity">
    <text evidence="2">Belongs to the Nudix hydrolase family.</text>
</comment>
<feature type="binding site" evidence="6">
    <location>
        <position position="86"/>
    </location>
    <ligand>
        <name>Mg(2+)</name>
        <dbReference type="ChEBI" id="CHEBI:18420"/>
    </ligand>
</feature>
<dbReference type="Proteomes" id="UP000095329">
    <property type="component" value="Unassembled WGS sequence"/>
</dbReference>
<dbReference type="STRING" id="1306406.J116_023190"/>
<evidence type="ECO:0000256" key="3">
    <source>
        <dbReference type="ARBA" id="ARBA00022723"/>
    </source>
</evidence>
<dbReference type="SUPFAM" id="SSF55811">
    <property type="entry name" value="Nudix"/>
    <property type="match status" value="1"/>
</dbReference>
<feature type="binding site" evidence="6">
    <location>
        <position position="90"/>
    </location>
    <ligand>
        <name>Mg(2+)</name>
        <dbReference type="ChEBI" id="CHEBI:18420"/>
    </ligand>
</feature>
<reference evidence="8 9" key="1">
    <citation type="journal article" date="2013" name="Genome Announc.">
        <title>Genome Sequence of Streptomyces violaceusniger Strain SPC6, a Halotolerant Streptomycete That Exhibits Rapid Growth and Development.</title>
        <authorList>
            <person name="Chen X."/>
            <person name="Zhang B."/>
            <person name="Zhang W."/>
            <person name="Wu X."/>
            <person name="Zhang M."/>
            <person name="Chen T."/>
            <person name="Liu G."/>
            <person name="Dyson P."/>
        </authorList>
    </citation>
    <scope>NUCLEOTIDE SEQUENCE [LARGE SCALE GENOMIC DNA]</scope>
    <source>
        <strain evidence="8 9">SPC6</strain>
    </source>
</reference>
<evidence type="ECO:0000256" key="2">
    <source>
        <dbReference type="ARBA" id="ARBA00005582"/>
    </source>
</evidence>
<dbReference type="PIRSF" id="PIRSF017340">
    <property type="entry name" value="Nudix_hydro"/>
    <property type="match status" value="1"/>
</dbReference>
<gene>
    <name evidence="8" type="ORF">J116_023190</name>
</gene>
<keyword evidence="9" id="KW-1185">Reference proteome</keyword>
<dbReference type="Pfam" id="PF00293">
    <property type="entry name" value="NUDIX"/>
    <property type="match status" value="1"/>
</dbReference>
<dbReference type="Gene3D" id="3.90.79.10">
    <property type="entry name" value="Nucleoside Triphosphate Pyrophosphohydrolase"/>
    <property type="match status" value="1"/>
</dbReference>